<dbReference type="Proteomes" id="UP000265431">
    <property type="component" value="Unassembled WGS sequence"/>
</dbReference>
<accession>A0A399QTX7</accession>
<gene>
    <name evidence="3" type="ORF">D1224_12140</name>
</gene>
<feature type="modified residue" description="4-aspartylphosphate" evidence="1">
    <location>
        <position position="74"/>
    </location>
</feature>
<protein>
    <submittedName>
        <fullName evidence="3">DNA-binding response regulator</fullName>
    </submittedName>
</protein>
<name>A0A399QTX7_9PROT</name>
<evidence type="ECO:0000256" key="1">
    <source>
        <dbReference type="PROSITE-ProRule" id="PRU00169"/>
    </source>
</evidence>
<dbReference type="PROSITE" id="PS50110">
    <property type="entry name" value="RESPONSE_REGULATORY"/>
    <property type="match status" value="1"/>
</dbReference>
<dbReference type="InterPro" id="IPR011006">
    <property type="entry name" value="CheY-like_superfamily"/>
</dbReference>
<comment type="caution">
    <text evidence="3">The sequence shown here is derived from an EMBL/GenBank/DDBJ whole genome shotgun (WGS) entry which is preliminary data.</text>
</comment>
<proteinExistence type="predicted"/>
<dbReference type="GO" id="GO:0000160">
    <property type="term" value="P:phosphorelay signal transduction system"/>
    <property type="evidence" value="ECO:0007669"/>
    <property type="project" value="InterPro"/>
</dbReference>
<dbReference type="AlphaFoldDB" id="A0A399QTX7"/>
<feature type="domain" description="Response regulatory" evidence="2">
    <location>
        <begin position="23"/>
        <end position="140"/>
    </location>
</feature>
<dbReference type="SUPFAM" id="SSF52172">
    <property type="entry name" value="CheY-like"/>
    <property type="match status" value="1"/>
</dbReference>
<dbReference type="GO" id="GO:0003677">
    <property type="term" value="F:DNA binding"/>
    <property type="evidence" value="ECO:0007669"/>
    <property type="project" value="UniProtKB-KW"/>
</dbReference>
<dbReference type="OrthoDB" id="7628829at2"/>
<dbReference type="EMBL" id="QWGB01000007">
    <property type="protein sequence ID" value="RIJ22298.1"/>
    <property type="molecule type" value="Genomic_DNA"/>
</dbReference>
<evidence type="ECO:0000313" key="4">
    <source>
        <dbReference type="Proteomes" id="UP000265431"/>
    </source>
</evidence>
<reference evidence="3 4" key="1">
    <citation type="submission" date="2018-08" db="EMBL/GenBank/DDBJ databases">
        <title>Henriciella mobilis sp. nov., isolated from seawater.</title>
        <authorList>
            <person name="Cheng H."/>
            <person name="Wu Y.-H."/>
            <person name="Xu X.-W."/>
            <person name="Guo L.-L."/>
        </authorList>
    </citation>
    <scope>NUCLEOTIDE SEQUENCE [LARGE SCALE GENOMIC DNA]</scope>
    <source>
        <strain evidence="3 4">CCUG66934</strain>
    </source>
</reference>
<keyword evidence="1" id="KW-0597">Phosphoprotein</keyword>
<dbReference type="RefSeq" id="WP_119380217.1">
    <property type="nucleotide sequence ID" value="NZ_QWGB01000007.1"/>
</dbReference>
<dbReference type="InterPro" id="IPR001789">
    <property type="entry name" value="Sig_transdc_resp-reg_receiver"/>
</dbReference>
<evidence type="ECO:0000259" key="2">
    <source>
        <dbReference type="PROSITE" id="PS50110"/>
    </source>
</evidence>
<dbReference type="CDD" id="cd00156">
    <property type="entry name" value="REC"/>
    <property type="match status" value="1"/>
</dbReference>
<organism evidence="3 4">
    <name type="scientific">Henriciella barbarensis</name>
    <dbReference type="NCBI Taxonomy" id="86342"/>
    <lineage>
        <taxon>Bacteria</taxon>
        <taxon>Pseudomonadati</taxon>
        <taxon>Pseudomonadota</taxon>
        <taxon>Alphaproteobacteria</taxon>
        <taxon>Hyphomonadales</taxon>
        <taxon>Hyphomonadaceae</taxon>
        <taxon>Henriciella</taxon>
    </lineage>
</organism>
<keyword evidence="3" id="KW-0238">DNA-binding</keyword>
<dbReference type="Gene3D" id="3.40.50.2300">
    <property type="match status" value="1"/>
</dbReference>
<keyword evidence="4" id="KW-1185">Reference proteome</keyword>
<evidence type="ECO:0000313" key="3">
    <source>
        <dbReference type="EMBL" id="RIJ22298.1"/>
    </source>
</evidence>
<sequence length="152" mass="16301">MSDFRSFESGLDDNLFTPNAQLKVAVIEDDPVDAFLMKILVKEIGGWLGEVECFASVDALLAVEAPAFDVIVLDRMLGDGSLSEGRIRELRAACPQAGLVMHTSALTPSLRACAIQEGAFAVMEKGSLEPEEVWLLLQSAAVLGPKLARPLS</sequence>